<dbReference type="GO" id="GO:0033553">
    <property type="term" value="C:rDNA heterochromatin"/>
    <property type="evidence" value="ECO:0007669"/>
    <property type="project" value="TreeGrafter"/>
</dbReference>
<keyword evidence="2" id="KW-0808">Transferase</keyword>
<evidence type="ECO:0000256" key="1">
    <source>
        <dbReference type="ARBA" id="ARBA00020203"/>
    </source>
</evidence>
<feature type="region of interest" description="Disordered" evidence="3">
    <location>
        <begin position="1"/>
        <end position="24"/>
    </location>
</feature>
<dbReference type="EC" id="2.1.1.-" evidence="2"/>
<evidence type="ECO:0000256" key="3">
    <source>
        <dbReference type="SAM" id="MobiDB-lite"/>
    </source>
</evidence>
<comment type="subcellular location">
    <subcellularLocation>
        <location evidence="2">Nucleus</location>
        <location evidence="2">Nucleolus</location>
    </subcellularLocation>
</comment>
<sequence>DSEETEAAEDAPQSGDDPTPESVKHITSMQVPLKDASVDIGVFCLSLMGTNLADFLAEANRVLKMGGVLKIAEVASRFENVRNFLTALANLGFKMVSKDTENTHFYSFDFVKTGNAPENVKKFGLQLRPCVYKKR</sequence>
<reference evidence="4" key="1">
    <citation type="submission" date="2023-09" db="UniProtKB">
        <authorList>
            <consortium name="Ensembl"/>
        </authorList>
    </citation>
    <scope>IDENTIFICATION</scope>
</reference>
<dbReference type="GO" id="GO:0006364">
    <property type="term" value="P:rRNA processing"/>
    <property type="evidence" value="ECO:0007669"/>
    <property type="project" value="UniProtKB-UniRule"/>
</dbReference>
<dbReference type="Ensembl" id="ENSSPAT00000008914.1">
    <property type="protein sequence ID" value="ENSSPAP00000008754.1"/>
    <property type="gene ID" value="ENSSPAG00000006664.1"/>
</dbReference>
<dbReference type="GeneTree" id="ENSGT00390000006189"/>
<proteinExistence type="inferred from homology"/>
<dbReference type="SUPFAM" id="SSF53335">
    <property type="entry name" value="S-adenosyl-L-methionine-dependent methyltransferases"/>
    <property type="match status" value="1"/>
</dbReference>
<dbReference type="GO" id="GO:0005677">
    <property type="term" value="C:chromatin silencing complex"/>
    <property type="evidence" value="ECO:0007669"/>
    <property type="project" value="TreeGrafter"/>
</dbReference>
<dbReference type="PANTHER" id="PTHR12787">
    <property type="entry name" value="RIBOSOMAL RNA-PROCESSING PROTEIN 8"/>
    <property type="match status" value="1"/>
</dbReference>
<evidence type="ECO:0000256" key="2">
    <source>
        <dbReference type="RuleBase" id="RU365074"/>
    </source>
</evidence>
<gene>
    <name evidence="4" type="primary">RRP8</name>
</gene>
<dbReference type="GO" id="GO:0000183">
    <property type="term" value="P:rDNA heterochromatin formation"/>
    <property type="evidence" value="ECO:0007669"/>
    <property type="project" value="TreeGrafter"/>
</dbReference>
<accession>A0A3B4ZRA1</accession>
<dbReference type="Gene3D" id="3.40.50.150">
    <property type="entry name" value="Vaccinia Virus protein VP39"/>
    <property type="match status" value="1"/>
</dbReference>
<keyword evidence="2" id="KW-0949">S-adenosyl-L-methionine</keyword>
<dbReference type="GO" id="GO:0046015">
    <property type="term" value="P:regulation of transcription by glucose"/>
    <property type="evidence" value="ECO:0007669"/>
    <property type="project" value="TreeGrafter"/>
</dbReference>
<dbReference type="GO" id="GO:0008168">
    <property type="term" value="F:methyltransferase activity"/>
    <property type="evidence" value="ECO:0007669"/>
    <property type="project" value="UniProtKB-KW"/>
</dbReference>
<dbReference type="InterPro" id="IPR007823">
    <property type="entry name" value="RRP8"/>
</dbReference>
<keyword evidence="2" id="KW-0489">Methyltransferase</keyword>
<keyword evidence="2" id="KW-0539">Nucleus</keyword>
<dbReference type="PANTHER" id="PTHR12787:SF0">
    <property type="entry name" value="RIBOSOMAL RNA-PROCESSING PROTEIN 8"/>
    <property type="match status" value="1"/>
</dbReference>
<dbReference type="Pfam" id="PF05148">
    <property type="entry name" value="Methyltransf_8"/>
    <property type="match status" value="1"/>
</dbReference>
<comment type="function">
    <text evidence="2">Probable methyltransferase required to silence rDNA.</text>
</comment>
<protein>
    <recommendedName>
        <fullName evidence="1 2">Ribosomal RNA-processing protein 8</fullName>
        <ecNumber evidence="2">2.1.1.-</ecNumber>
    </recommendedName>
</protein>
<name>A0A3B4ZRA1_9TELE</name>
<organism evidence="4">
    <name type="scientific">Stegastes partitus</name>
    <name type="common">bicolor damselfish</name>
    <dbReference type="NCBI Taxonomy" id="144197"/>
    <lineage>
        <taxon>Eukaryota</taxon>
        <taxon>Metazoa</taxon>
        <taxon>Chordata</taxon>
        <taxon>Craniata</taxon>
        <taxon>Vertebrata</taxon>
        <taxon>Euteleostomi</taxon>
        <taxon>Actinopterygii</taxon>
        <taxon>Neopterygii</taxon>
        <taxon>Teleostei</taxon>
        <taxon>Neoteleostei</taxon>
        <taxon>Acanthomorphata</taxon>
        <taxon>Ovalentaria</taxon>
        <taxon>Pomacentridae</taxon>
        <taxon>Stegastes</taxon>
    </lineage>
</organism>
<dbReference type="GO" id="GO:0042149">
    <property type="term" value="P:cellular response to glucose starvation"/>
    <property type="evidence" value="ECO:0007669"/>
    <property type="project" value="TreeGrafter"/>
</dbReference>
<comment type="similarity">
    <text evidence="2">Belongs to the methyltransferase superfamily. RRP8 family.</text>
</comment>
<evidence type="ECO:0000313" key="4">
    <source>
        <dbReference type="Ensembl" id="ENSSPAP00000008754.1"/>
    </source>
</evidence>
<dbReference type="GO" id="GO:0005730">
    <property type="term" value="C:nucleolus"/>
    <property type="evidence" value="ECO:0007669"/>
    <property type="project" value="UniProtKB-SubCell"/>
</dbReference>
<keyword evidence="2" id="KW-0698">rRNA processing</keyword>
<dbReference type="InterPro" id="IPR029063">
    <property type="entry name" value="SAM-dependent_MTases_sf"/>
</dbReference>
<dbReference type="AlphaFoldDB" id="A0A3B4ZRA1"/>
<dbReference type="GO" id="GO:0032259">
    <property type="term" value="P:methylation"/>
    <property type="evidence" value="ECO:0007669"/>
    <property type="project" value="UniProtKB-KW"/>
</dbReference>